<reference evidence="1" key="1">
    <citation type="journal article" date="2020" name="G3 (Bethesda)">
        <title>High-Quality Assemblies for Three Invasive Social Wasps from the &lt;i&gt;Vespula&lt;/i&gt; Genus.</title>
        <authorList>
            <person name="Harrop T.W.R."/>
            <person name="Guhlin J."/>
            <person name="McLaughlin G.M."/>
            <person name="Permina E."/>
            <person name="Stockwell P."/>
            <person name="Gilligan J."/>
            <person name="Le Lec M.F."/>
            <person name="Gruber M.A.M."/>
            <person name="Quinn O."/>
            <person name="Lovegrove M."/>
            <person name="Duncan E.J."/>
            <person name="Remnant E.J."/>
            <person name="Van Eeckhoven J."/>
            <person name="Graham B."/>
            <person name="Knapp R.A."/>
            <person name="Langford K.W."/>
            <person name="Kronenberg Z."/>
            <person name="Press M.O."/>
            <person name="Eacker S.M."/>
            <person name="Wilson-Rankin E.E."/>
            <person name="Purcell J."/>
            <person name="Lester P.J."/>
            <person name="Dearden P.K."/>
        </authorList>
    </citation>
    <scope>NUCLEOTIDE SEQUENCE</scope>
    <source>
        <strain evidence="1">Volc-1</strain>
    </source>
</reference>
<comment type="caution">
    <text evidence="1">The sequence shown here is derived from an EMBL/GenBank/DDBJ whole genome shotgun (WGS) entry which is preliminary data.</text>
</comment>
<organism evidence="1 2">
    <name type="scientific">Vespula pensylvanica</name>
    <name type="common">Western yellow jacket</name>
    <name type="synonym">Wasp</name>
    <dbReference type="NCBI Taxonomy" id="30213"/>
    <lineage>
        <taxon>Eukaryota</taxon>
        <taxon>Metazoa</taxon>
        <taxon>Ecdysozoa</taxon>
        <taxon>Arthropoda</taxon>
        <taxon>Hexapoda</taxon>
        <taxon>Insecta</taxon>
        <taxon>Pterygota</taxon>
        <taxon>Neoptera</taxon>
        <taxon>Endopterygota</taxon>
        <taxon>Hymenoptera</taxon>
        <taxon>Apocrita</taxon>
        <taxon>Aculeata</taxon>
        <taxon>Vespoidea</taxon>
        <taxon>Vespidae</taxon>
        <taxon>Vespinae</taxon>
        <taxon>Vespula</taxon>
    </lineage>
</organism>
<accession>A0A834P1Q0</accession>
<dbReference type="AlphaFoldDB" id="A0A834P1Q0"/>
<dbReference type="Proteomes" id="UP000600918">
    <property type="component" value="Unassembled WGS sequence"/>
</dbReference>
<proteinExistence type="predicted"/>
<name>A0A834P1Q0_VESPE</name>
<keyword evidence="2" id="KW-1185">Reference proteome</keyword>
<gene>
    <name evidence="1" type="ORF">H0235_007545</name>
</gene>
<evidence type="ECO:0000313" key="2">
    <source>
        <dbReference type="Proteomes" id="UP000600918"/>
    </source>
</evidence>
<evidence type="ECO:0000313" key="1">
    <source>
        <dbReference type="EMBL" id="KAF7425107.1"/>
    </source>
</evidence>
<dbReference type="EMBL" id="JACSDY010000006">
    <property type="protein sequence ID" value="KAF7425107.1"/>
    <property type="molecule type" value="Genomic_DNA"/>
</dbReference>
<protein>
    <submittedName>
        <fullName evidence="1">Uncharacterized protein</fullName>
    </submittedName>
</protein>
<sequence>MEVVGQSLLPYPFMTGRSINVQRYERAATNRFEQVETSSGQGNGSSLDCLSMIVQSINGPAQAPMESHYSSHH</sequence>